<comment type="caution">
    <text evidence="2">The sequence shown here is derived from an EMBL/GenBank/DDBJ whole genome shotgun (WGS) entry which is preliminary data.</text>
</comment>
<evidence type="ECO:0000313" key="3">
    <source>
        <dbReference type="Proteomes" id="UP000541136"/>
    </source>
</evidence>
<dbReference type="PRINTS" id="PR00111">
    <property type="entry name" value="ABHYDROLASE"/>
</dbReference>
<proteinExistence type="predicted"/>
<dbReference type="Proteomes" id="UP000541136">
    <property type="component" value="Unassembled WGS sequence"/>
</dbReference>
<dbReference type="InterPro" id="IPR029058">
    <property type="entry name" value="AB_hydrolase_fold"/>
</dbReference>
<accession>A0A7W9WNR7</accession>
<dbReference type="InterPro" id="IPR000073">
    <property type="entry name" value="AB_hydrolase_1"/>
</dbReference>
<organism evidence="2 3">
    <name type="scientific">Castellaniella defragrans</name>
    <name type="common">Alcaligenes defragrans</name>
    <dbReference type="NCBI Taxonomy" id="75697"/>
    <lineage>
        <taxon>Bacteria</taxon>
        <taxon>Pseudomonadati</taxon>
        <taxon>Pseudomonadota</taxon>
        <taxon>Betaproteobacteria</taxon>
        <taxon>Burkholderiales</taxon>
        <taxon>Alcaligenaceae</taxon>
        <taxon>Castellaniella</taxon>
    </lineage>
</organism>
<dbReference type="PANTHER" id="PTHR43798:SF29">
    <property type="entry name" value="AB HYDROLASE-1 DOMAIN-CONTAINING PROTEIN"/>
    <property type="match status" value="1"/>
</dbReference>
<gene>
    <name evidence="2" type="ORF">HNR28_001898</name>
</gene>
<dbReference type="InterPro" id="IPR050266">
    <property type="entry name" value="AB_hydrolase_sf"/>
</dbReference>
<name>A0A7W9WNR7_CASDE</name>
<feature type="domain" description="AB hydrolase-1" evidence="1">
    <location>
        <begin position="8"/>
        <end position="225"/>
    </location>
</feature>
<dbReference type="PANTHER" id="PTHR43798">
    <property type="entry name" value="MONOACYLGLYCEROL LIPASE"/>
    <property type="match status" value="1"/>
</dbReference>
<dbReference type="SUPFAM" id="SSF53474">
    <property type="entry name" value="alpha/beta-Hydrolases"/>
    <property type="match status" value="1"/>
</dbReference>
<sequence length="239" mass="25219">MNDTRPTFVLLHGLLCDADTWADFIGPLSRLGHVLAADLSGIDSLPEAAREILARTTGPLIVAGHSMGGRVALEMARRAPRRCRALILMNTGYRGLGEGESEKRMALVRAARAGGIQAIADDWLDGMIASATRGDAALMARMRAMVLRSTPDSFAGQIQALIGRPDATGLLGRLACPVLLMSGTEDRWSPLERHADMASRVPDATLEAIGGAGHMAPFEAPAACLSAITGWLARRGLSG</sequence>
<evidence type="ECO:0000259" key="1">
    <source>
        <dbReference type="Pfam" id="PF12697"/>
    </source>
</evidence>
<reference evidence="2 3" key="1">
    <citation type="submission" date="2020-08" db="EMBL/GenBank/DDBJ databases">
        <title>Genomic Encyclopedia of Type Strains, Phase IV (KMG-IV): sequencing the most valuable type-strain genomes for metagenomic binning, comparative biology and taxonomic classification.</title>
        <authorList>
            <person name="Goeker M."/>
        </authorList>
    </citation>
    <scope>NUCLEOTIDE SEQUENCE [LARGE SCALE GENOMIC DNA]</scope>
    <source>
        <strain evidence="2 3">DSM 12141</strain>
    </source>
</reference>
<protein>
    <submittedName>
        <fullName evidence="2">Pimeloyl-ACP methyl ester carboxylesterase</fullName>
    </submittedName>
</protein>
<dbReference type="Gene3D" id="3.40.50.1820">
    <property type="entry name" value="alpha/beta hydrolase"/>
    <property type="match status" value="1"/>
</dbReference>
<dbReference type="RefSeq" id="WP_151025218.1">
    <property type="nucleotide sequence ID" value="NZ_JACHIB010000010.1"/>
</dbReference>
<evidence type="ECO:0000313" key="2">
    <source>
        <dbReference type="EMBL" id="MBB6083853.1"/>
    </source>
</evidence>
<dbReference type="EMBL" id="JACHIB010000010">
    <property type="protein sequence ID" value="MBB6083853.1"/>
    <property type="molecule type" value="Genomic_DNA"/>
</dbReference>
<dbReference type="AlphaFoldDB" id="A0A7W9WNR7"/>
<dbReference type="Pfam" id="PF12697">
    <property type="entry name" value="Abhydrolase_6"/>
    <property type="match status" value="1"/>
</dbReference>